<gene>
    <name evidence="11" type="ORF">NE237_018057</name>
</gene>
<comment type="caution">
    <text evidence="11">The sequence shown here is derived from an EMBL/GenBank/DDBJ whole genome shotgun (WGS) entry which is preliminary data.</text>
</comment>
<reference evidence="11" key="1">
    <citation type="journal article" date="2023" name="Plant J.">
        <title>The genome of the king protea, Protea cynaroides.</title>
        <authorList>
            <person name="Chang J."/>
            <person name="Duong T.A."/>
            <person name="Schoeman C."/>
            <person name="Ma X."/>
            <person name="Roodt D."/>
            <person name="Barker N."/>
            <person name="Li Z."/>
            <person name="Van de Peer Y."/>
            <person name="Mizrachi E."/>
        </authorList>
    </citation>
    <scope>NUCLEOTIDE SEQUENCE</scope>
    <source>
        <tissue evidence="11">Young leaves</tissue>
    </source>
</reference>
<proteinExistence type="inferred from homology"/>
<dbReference type="GO" id="GO:0008373">
    <property type="term" value="F:sialyltransferase activity"/>
    <property type="evidence" value="ECO:0007669"/>
    <property type="project" value="InterPro"/>
</dbReference>
<keyword evidence="7" id="KW-1133">Transmembrane helix</keyword>
<dbReference type="InterPro" id="IPR001675">
    <property type="entry name" value="Glyco_trans_29"/>
</dbReference>
<evidence type="ECO:0000256" key="10">
    <source>
        <dbReference type="ARBA" id="ARBA00023180"/>
    </source>
</evidence>
<evidence type="ECO:0000256" key="3">
    <source>
        <dbReference type="ARBA" id="ARBA00022676"/>
    </source>
</evidence>
<keyword evidence="4" id="KW-0808">Transferase</keyword>
<dbReference type="GO" id="GO:0000139">
    <property type="term" value="C:Golgi membrane"/>
    <property type="evidence" value="ECO:0007669"/>
    <property type="project" value="UniProtKB-SubCell"/>
</dbReference>
<dbReference type="AlphaFoldDB" id="A0A9Q0QNN0"/>
<evidence type="ECO:0000313" key="11">
    <source>
        <dbReference type="EMBL" id="KAJ4966208.1"/>
    </source>
</evidence>
<keyword evidence="5" id="KW-0812">Transmembrane</keyword>
<dbReference type="PANTHER" id="PTHR46779">
    <property type="entry name" value="BETA-1,6-GALACTOSYLTRANSFERASE GALT29A"/>
    <property type="match status" value="1"/>
</dbReference>
<protein>
    <submittedName>
        <fullName evidence="11">Uncharacterized protein</fullName>
    </submittedName>
</protein>
<comment type="similarity">
    <text evidence="2">Belongs to the glycosyltransferase 29 family.</text>
</comment>
<keyword evidence="6" id="KW-0735">Signal-anchor</keyword>
<evidence type="ECO:0000256" key="1">
    <source>
        <dbReference type="ARBA" id="ARBA00004323"/>
    </source>
</evidence>
<organism evidence="11 12">
    <name type="scientific">Protea cynaroides</name>
    <dbReference type="NCBI Taxonomy" id="273540"/>
    <lineage>
        <taxon>Eukaryota</taxon>
        <taxon>Viridiplantae</taxon>
        <taxon>Streptophyta</taxon>
        <taxon>Embryophyta</taxon>
        <taxon>Tracheophyta</taxon>
        <taxon>Spermatophyta</taxon>
        <taxon>Magnoliopsida</taxon>
        <taxon>Proteales</taxon>
        <taxon>Proteaceae</taxon>
        <taxon>Protea</taxon>
    </lineage>
</organism>
<dbReference type="OrthoDB" id="10264956at2759"/>
<dbReference type="Pfam" id="PF00777">
    <property type="entry name" value="Glyco_transf_29"/>
    <property type="match status" value="2"/>
</dbReference>
<dbReference type="Proteomes" id="UP001141806">
    <property type="component" value="Unassembled WGS sequence"/>
</dbReference>
<keyword evidence="3" id="KW-0328">Glycosyltransferase</keyword>
<sequence length="108" mass="11935">MLNSTELVKCLVDRHYGLPDSNDRYGSCAVVGNSGILMKTENGKSMDEWGSAHDAVEFHYSSSMQAIMLALGICEKVSIFGFGKSAEATHHYYAKQKVELDLHEYAAE</sequence>
<evidence type="ECO:0000256" key="6">
    <source>
        <dbReference type="ARBA" id="ARBA00022968"/>
    </source>
</evidence>
<evidence type="ECO:0000256" key="9">
    <source>
        <dbReference type="ARBA" id="ARBA00023136"/>
    </source>
</evidence>
<dbReference type="PANTHER" id="PTHR46779:SF1">
    <property type="entry name" value="BETA-1,6-GALACTOSYLTRANSFERASE GALT29A"/>
    <property type="match status" value="1"/>
</dbReference>
<keyword evidence="10" id="KW-0325">Glycoprotein</keyword>
<keyword evidence="12" id="KW-1185">Reference proteome</keyword>
<keyword evidence="9" id="KW-0472">Membrane</keyword>
<keyword evidence="8" id="KW-0333">Golgi apparatus</keyword>
<evidence type="ECO:0000313" key="12">
    <source>
        <dbReference type="Proteomes" id="UP001141806"/>
    </source>
</evidence>
<name>A0A9Q0QNN0_9MAGN</name>
<comment type="subcellular location">
    <subcellularLocation>
        <location evidence="1">Golgi apparatus membrane</location>
        <topology evidence="1">Single-pass type II membrane protein</topology>
    </subcellularLocation>
</comment>
<accession>A0A9Q0QNN0</accession>
<evidence type="ECO:0000256" key="2">
    <source>
        <dbReference type="ARBA" id="ARBA00006003"/>
    </source>
</evidence>
<evidence type="ECO:0000256" key="7">
    <source>
        <dbReference type="ARBA" id="ARBA00022989"/>
    </source>
</evidence>
<evidence type="ECO:0000256" key="5">
    <source>
        <dbReference type="ARBA" id="ARBA00022692"/>
    </source>
</evidence>
<evidence type="ECO:0000256" key="4">
    <source>
        <dbReference type="ARBA" id="ARBA00022679"/>
    </source>
</evidence>
<evidence type="ECO:0000256" key="8">
    <source>
        <dbReference type="ARBA" id="ARBA00023034"/>
    </source>
</evidence>
<dbReference type="Gene3D" id="3.90.1480.20">
    <property type="entry name" value="Glycosyl transferase family 29"/>
    <property type="match status" value="2"/>
</dbReference>
<dbReference type="InterPro" id="IPR038578">
    <property type="entry name" value="GT29-like_sf"/>
</dbReference>
<dbReference type="EMBL" id="JAMYWD010000007">
    <property type="protein sequence ID" value="KAJ4966208.1"/>
    <property type="molecule type" value="Genomic_DNA"/>
</dbReference>